<evidence type="ECO:0000313" key="1">
    <source>
        <dbReference type="EMBL" id="EAT59510.1"/>
    </source>
</evidence>
<evidence type="ECO:0000313" key="2">
    <source>
        <dbReference type="Proteomes" id="UP000004162"/>
    </source>
</evidence>
<protein>
    <submittedName>
        <fullName evidence="1">Uncharacterized protein</fullName>
    </submittedName>
</protein>
<accession>Q0YT68</accession>
<name>Q0YT68_9CHLB</name>
<reference evidence="1 2" key="1">
    <citation type="submission" date="2006-07" db="EMBL/GenBank/DDBJ databases">
        <title>Annotation of the draft genome assembly of Chlorobium ferroxidans DSM 13031.</title>
        <authorList>
            <consortium name="US DOE Joint Genome Institute (JGI-ORNL)"/>
            <person name="Larimer F."/>
            <person name="Land M."/>
            <person name="Hauser L."/>
        </authorList>
    </citation>
    <scope>NUCLEOTIDE SEQUENCE [LARGE SCALE GENOMIC DNA]</scope>
    <source>
        <strain evidence="1 2">DSM 13031</strain>
    </source>
</reference>
<dbReference type="Proteomes" id="UP000004162">
    <property type="component" value="Unassembled WGS sequence"/>
</dbReference>
<comment type="caution">
    <text evidence="1">The sequence shown here is derived from an EMBL/GenBank/DDBJ whole genome shotgun (WGS) entry which is preliminary data.</text>
</comment>
<sequence length="478" mass="55634">MAPWVLRCTELLIYSTIVRKAVTVFMQCPLFCVCGQNFLLVKDSRIITVVHYLFFRGSGSILSPLNSINNMTKMPLEKPFDEYIRCEADILIGKSVVKNTKTKCFLWLPNSFSAEPHFYLLLEKSEDIEVFSRGVEKRLRSINLKISNSETNGRTNCNNHIIREAYFAGLQTTRIAENWSECFVKYHFPKYVYSYGKGNDDTKCRFFISESELLMTQLHTEEHYTGNIKRKVVSNIQFGSEVEHLGIKMISTDRYIGRFESNILEVIADNPLCSLLSLYKKVIPVVDIILLLTSFAERRRHNWYKCDGMIKESLFVCYNTRKSFFKDKKVFRLISEYSFKEYLGNSLKNIGYSNLVYVKRLLQSYLSGVDYSMNAQIILWNSILEKILKNNFEKKRDEDKQELIDKMSVYTVDLPEMKGMIDIRNLIAHGDDVEPKQLLLFHDSWQTLIERVILRELKWGNLSETDVAPHGSKSRGLV</sequence>
<gene>
    <name evidence="1" type="ORF">CferDRAFT_1437</name>
</gene>
<organism evidence="1 2">
    <name type="scientific">Chlorobium ferrooxidans DSM 13031</name>
    <dbReference type="NCBI Taxonomy" id="377431"/>
    <lineage>
        <taxon>Bacteria</taxon>
        <taxon>Pseudomonadati</taxon>
        <taxon>Chlorobiota</taxon>
        <taxon>Chlorobiia</taxon>
        <taxon>Chlorobiales</taxon>
        <taxon>Chlorobiaceae</taxon>
        <taxon>Chlorobium/Pelodictyon group</taxon>
        <taxon>Chlorobium</taxon>
    </lineage>
</organism>
<dbReference type="EMBL" id="AASE01000004">
    <property type="protein sequence ID" value="EAT59510.1"/>
    <property type="molecule type" value="Genomic_DNA"/>
</dbReference>
<reference evidence="1 2" key="2">
    <citation type="submission" date="2006-07" db="EMBL/GenBank/DDBJ databases">
        <title>Sequencing of the draft genome and assembly of Chlorobium ferroxidans DSM 13031.</title>
        <authorList>
            <consortium name="US DOE Joint Genome Institute (JGI-PGF)"/>
            <person name="Copeland A."/>
            <person name="Lucas S."/>
            <person name="Lapidus A."/>
            <person name="Barry K."/>
            <person name="Glavina del Rio T."/>
            <person name="Dalin E."/>
            <person name="Tice H."/>
            <person name="Bruce D."/>
            <person name="Pitluck S."/>
            <person name="Richardson P."/>
        </authorList>
    </citation>
    <scope>NUCLEOTIDE SEQUENCE [LARGE SCALE GENOMIC DNA]</scope>
    <source>
        <strain evidence="1 2">DSM 13031</strain>
    </source>
</reference>
<keyword evidence="2" id="KW-1185">Reference proteome</keyword>
<proteinExistence type="predicted"/>
<dbReference type="AlphaFoldDB" id="Q0YT68"/>